<gene>
    <name evidence="1" type="ORF">SPSIL_048890</name>
</gene>
<name>A0ABZ3ISG9_9FIRM</name>
<proteinExistence type="predicted"/>
<reference evidence="1" key="1">
    <citation type="submission" date="2024-05" db="EMBL/GenBank/DDBJ databases">
        <title>Isolation and characterization of Sporomusa carbonis sp. nov., a carboxydotrophic hydrogenogen in the genus of Sporomusa isolated from a charcoal burning pile.</title>
        <authorList>
            <person name="Boeer T."/>
            <person name="Rosenbaum F."/>
            <person name="Eysell L."/>
            <person name="Mueller V."/>
            <person name="Daniel R."/>
            <person name="Poehlein A."/>
        </authorList>
    </citation>
    <scope>NUCLEOTIDE SEQUENCE [LARGE SCALE GENOMIC DNA]</scope>
    <source>
        <strain evidence="1">DSM 10669</strain>
    </source>
</reference>
<evidence type="ECO:0000313" key="1">
    <source>
        <dbReference type="EMBL" id="XFO68666.1"/>
    </source>
</evidence>
<dbReference type="EMBL" id="CP155573">
    <property type="protein sequence ID" value="XFO68666.1"/>
    <property type="molecule type" value="Genomic_DNA"/>
</dbReference>
<sequence>MFGKNRTREEDPRLCGIPGIWLSNEKLPVNGNMYSYRYMVEVDENDPNLIEDKTVTVKMESIGDTRWYGYLKEIKPSKMEVSRGLLGG</sequence>
<evidence type="ECO:0000313" key="2">
    <source>
        <dbReference type="Proteomes" id="UP000216752"/>
    </source>
</evidence>
<organism evidence="1 2">
    <name type="scientific">Sporomusa silvacetica DSM 10669</name>
    <dbReference type="NCBI Taxonomy" id="1123289"/>
    <lineage>
        <taxon>Bacteria</taxon>
        <taxon>Bacillati</taxon>
        <taxon>Bacillota</taxon>
        <taxon>Negativicutes</taxon>
        <taxon>Selenomonadales</taxon>
        <taxon>Sporomusaceae</taxon>
        <taxon>Sporomusa</taxon>
    </lineage>
</organism>
<dbReference type="RefSeq" id="WP_094604556.1">
    <property type="nucleotide sequence ID" value="NZ_CP155573.1"/>
</dbReference>
<accession>A0ABZ3ISG9</accession>
<keyword evidence="2" id="KW-1185">Reference proteome</keyword>
<protein>
    <submittedName>
        <fullName evidence="1">Uncharacterized protein</fullName>
    </submittedName>
</protein>
<dbReference type="Proteomes" id="UP000216752">
    <property type="component" value="Chromosome"/>
</dbReference>